<comment type="caution">
    <text evidence="1">The sequence shown here is derived from an EMBL/GenBank/DDBJ whole genome shotgun (WGS) entry which is preliminary data.</text>
</comment>
<reference evidence="2" key="1">
    <citation type="submission" date="2017-03" db="EMBL/GenBank/DDBJ databases">
        <title>Phytopthora megakarya and P. palmivora, two closely related causual agents of cacao black pod achieved similar genome size and gene model numbers by different mechanisms.</title>
        <authorList>
            <person name="Ali S."/>
            <person name="Shao J."/>
            <person name="Larry D.J."/>
            <person name="Kronmiller B."/>
            <person name="Shen D."/>
            <person name="Strem M.D."/>
            <person name="Melnick R.L."/>
            <person name="Guiltinan M.J."/>
            <person name="Tyler B.M."/>
            <person name="Meinhardt L.W."/>
            <person name="Bailey B.A."/>
        </authorList>
    </citation>
    <scope>NUCLEOTIDE SEQUENCE [LARGE SCALE GENOMIC DNA]</scope>
    <source>
        <strain evidence="2">zdho120</strain>
    </source>
</reference>
<evidence type="ECO:0000313" key="1">
    <source>
        <dbReference type="EMBL" id="OWZ09094.1"/>
    </source>
</evidence>
<gene>
    <name evidence="1" type="ORF">PHMEG_00018256</name>
</gene>
<proteinExistence type="predicted"/>
<organism evidence="1 2">
    <name type="scientific">Phytophthora megakarya</name>
    <dbReference type="NCBI Taxonomy" id="4795"/>
    <lineage>
        <taxon>Eukaryota</taxon>
        <taxon>Sar</taxon>
        <taxon>Stramenopiles</taxon>
        <taxon>Oomycota</taxon>
        <taxon>Peronosporomycetes</taxon>
        <taxon>Peronosporales</taxon>
        <taxon>Peronosporaceae</taxon>
        <taxon>Phytophthora</taxon>
    </lineage>
</organism>
<evidence type="ECO:0000313" key="2">
    <source>
        <dbReference type="Proteomes" id="UP000198211"/>
    </source>
</evidence>
<accession>A0A225VVA4</accession>
<dbReference type="AlphaFoldDB" id="A0A225VVA4"/>
<dbReference type="Proteomes" id="UP000198211">
    <property type="component" value="Unassembled WGS sequence"/>
</dbReference>
<name>A0A225VVA4_9STRA</name>
<keyword evidence="2" id="KW-1185">Reference proteome</keyword>
<protein>
    <submittedName>
        <fullName evidence="1">Uncharacterized protein</fullName>
    </submittedName>
</protein>
<sequence length="99" mass="11142">MESTLMTLMRVKTQVFRSNGKESILGTGSICDDDEQIARISFLSQAILRGNIPGYFQKHLVDEPATTSEGDTRKTLFIENLSLLKKGLFKKESCIQIRC</sequence>
<dbReference type="EMBL" id="NBNE01002914">
    <property type="protein sequence ID" value="OWZ09094.1"/>
    <property type="molecule type" value="Genomic_DNA"/>
</dbReference>